<dbReference type="SUPFAM" id="SSF103190">
    <property type="entry name" value="Sensory domain-like"/>
    <property type="match status" value="1"/>
</dbReference>
<dbReference type="SMART" id="SM00267">
    <property type="entry name" value="GGDEF"/>
    <property type="match status" value="1"/>
</dbReference>
<evidence type="ECO:0000256" key="2">
    <source>
        <dbReference type="ARBA" id="ARBA00012528"/>
    </source>
</evidence>
<feature type="transmembrane region" description="Helical" evidence="9">
    <location>
        <begin position="24"/>
        <end position="46"/>
    </location>
</feature>
<dbReference type="Pfam" id="PF02743">
    <property type="entry name" value="dCache_1"/>
    <property type="match status" value="1"/>
</dbReference>
<gene>
    <name evidence="11" type="ORF">PQR63_21570</name>
</gene>
<dbReference type="Gene3D" id="3.30.450.20">
    <property type="entry name" value="PAS domain"/>
    <property type="match status" value="1"/>
</dbReference>
<evidence type="ECO:0000256" key="3">
    <source>
        <dbReference type="ARBA" id="ARBA00022475"/>
    </source>
</evidence>
<evidence type="ECO:0000313" key="12">
    <source>
        <dbReference type="Proteomes" id="UP001629214"/>
    </source>
</evidence>
<keyword evidence="12" id="KW-1185">Reference proteome</keyword>
<organism evidence="11 12">
    <name type="scientific">Herbaspirillum rhizosphaerae</name>
    <dbReference type="NCBI Taxonomy" id="346179"/>
    <lineage>
        <taxon>Bacteria</taxon>
        <taxon>Pseudomonadati</taxon>
        <taxon>Pseudomonadota</taxon>
        <taxon>Betaproteobacteria</taxon>
        <taxon>Burkholderiales</taxon>
        <taxon>Oxalobacteraceae</taxon>
        <taxon>Herbaspirillum</taxon>
    </lineage>
</organism>
<evidence type="ECO:0000256" key="5">
    <source>
        <dbReference type="ARBA" id="ARBA00022989"/>
    </source>
</evidence>
<keyword evidence="6 9" id="KW-0472">Membrane</keyword>
<keyword evidence="4 9" id="KW-0812">Transmembrane</keyword>
<dbReference type="InterPro" id="IPR029787">
    <property type="entry name" value="Nucleotide_cyclase"/>
</dbReference>
<dbReference type="InterPro" id="IPR033479">
    <property type="entry name" value="dCache_1"/>
</dbReference>
<evidence type="ECO:0000256" key="1">
    <source>
        <dbReference type="ARBA" id="ARBA00004651"/>
    </source>
</evidence>
<dbReference type="Gene3D" id="3.30.70.270">
    <property type="match status" value="1"/>
</dbReference>
<evidence type="ECO:0000256" key="9">
    <source>
        <dbReference type="SAM" id="Phobius"/>
    </source>
</evidence>
<dbReference type="Gene3D" id="6.10.340.10">
    <property type="match status" value="1"/>
</dbReference>
<keyword evidence="8" id="KW-0175">Coiled coil</keyword>
<evidence type="ECO:0000256" key="8">
    <source>
        <dbReference type="SAM" id="Coils"/>
    </source>
</evidence>
<protein>
    <recommendedName>
        <fullName evidence="2">diguanylate cyclase</fullName>
        <ecNumber evidence="2">2.7.7.65</ecNumber>
    </recommendedName>
</protein>
<dbReference type="NCBIfam" id="TIGR00254">
    <property type="entry name" value="GGDEF"/>
    <property type="match status" value="1"/>
</dbReference>
<dbReference type="InterPro" id="IPR050469">
    <property type="entry name" value="Diguanylate_Cyclase"/>
</dbReference>
<dbReference type="CDD" id="cd06225">
    <property type="entry name" value="HAMP"/>
    <property type="match status" value="1"/>
</dbReference>
<comment type="caution">
    <text evidence="11">The sequence shown here is derived from an EMBL/GenBank/DDBJ whole genome shotgun (WGS) entry which is preliminary data.</text>
</comment>
<dbReference type="EMBL" id="JAQQFR010000017">
    <property type="protein sequence ID" value="MFL9881003.1"/>
    <property type="molecule type" value="Genomic_DNA"/>
</dbReference>
<dbReference type="InterPro" id="IPR000160">
    <property type="entry name" value="GGDEF_dom"/>
</dbReference>
<accession>A0ABW8ZDR5</accession>
<reference evidence="11 12" key="1">
    <citation type="journal article" date="2024" name="Chem. Sci.">
        <title>Discovery of megapolipeptins by genome mining of a Burkholderiales bacteria collection.</title>
        <authorList>
            <person name="Paulo B.S."/>
            <person name="Recchia M.J.J."/>
            <person name="Lee S."/>
            <person name="Fergusson C.H."/>
            <person name="Romanowski S.B."/>
            <person name="Hernandez A."/>
            <person name="Krull N."/>
            <person name="Liu D.Y."/>
            <person name="Cavanagh H."/>
            <person name="Bos A."/>
            <person name="Gray C.A."/>
            <person name="Murphy B.T."/>
            <person name="Linington R.G."/>
            <person name="Eustaquio A.S."/>
        </authorList>
    </citation>
    <scope>NUCLEOTIDE SEQUENCE [LARGE SCALE GENOMIC DNA]</scope>
    <source>
        <strain evidence="11 12">RL21-008-BIB-B</strain>
    </source>
</reference>
<sequence length="567" mass="62785">MIISEKKNILSNLSQVKWTLKTKVIMVVVAAVLVTTAVIVSVSLYIMKRDIKALIGDQQYTTVRMIATALDESFHTRRIALRALSQGLPAPAYQDHQLLQTYLASHTSLTDMFFNFSVFAANGELIANFIDKSAVGKFNVADREYMRRTLSQKKGVISEPLRSQISQRAIVLMTEPVFDDRGEVVMVFVASIDLQQANFLGQFTNTKVGKNGFIFVLTSKGIIVDHVDKGRILQHANSFGGNSGGTDRALSGFEGSMEAVSRNNQPALFSFKRMQTTDWIIGSIYLRDEAFMPIRDMQKKALLVSLSLALVAGWLAWLIMSVLIDPLHRLHGHIQKIRAAKTYDEVPLSYREDEIGDLGSAFNSLMRERKDAEIELDHARVNLESMNKALERLALEDDLTGLANRRQFDLSLEEEFSRAMRNGDSLGLVMVDVDHFKQYNDIYGHLAGDQCLRKVGRVIKGQQTRPGDLMARYGGEEVAILLPGADEAGAMAVAERIRISVRQLGLLHEGNEAGIVTISAGVSALVPIRDVDAADKLMRAADKALYLAKSEGRDRVRSSSDLPPSVG</sequence>
<feature type="transmembrane region" description="Helical" evidence="9">
    <location>
        <begin position="301"/>
        <end position="324"/>
    </location>
</feature>
<dbReference type="RefSeq" id="WP_408170019.1">
    <property type="nucleotide sequence ID" value="NZ_JAQQFR010000017.1"/>
</dbReference>
<comment type="catalytic activity">
    <reaction evidence="7">
        <text>2 GTP = 3',3'-c-di-GMP + 2 diphosphate</text>
        <dbReference type="Rhea" id="RHEA:24898"/>
        <dbReference type="ChEBI" id="CHEBI:33019"/>
        <dbReference type="ChEBI" id="CHEBI:37565"/>
        <dbReference type="ChEBI" id="CHEBI:58805"/>
        <dbReference type="EC" id="2.7.7.65"/>
    </reaction>
</comment>
<dbReference type="PANTHER" id="PTHR45138">
    <property type="entry name" value="REGULATORY COMPONENTS OF SENSORY TRANSDUCTION SYSTEM"/>
    <property type="match status" value="1"/>
</dbReference>
<comment type="subcellular location">
    <subcellularLocation>
        <location evidence="1">Cell membrane</location>
        <topology evidence="1">Multi-pass membrane protein</topology>
    </subcellularLocation>
</comment>
<name>A0ABW8ZDR5_9BURK</name>
<keyword evidence="3" id="KW-1003">Cell membrane</keyword>
<evidence type="ECO:0000313" key="11">
    <source>
        <dbReference type="EMBL" id="MFL9881003.1"/>
    </source>
</evidence>
<dbReference type="CDD" id="cd12914">
    <property type="entry name" value="PDC1_DGC_like"/>
    <property type="match status" value="1"/>
</dbReference>
<dbReference type="EC" id="2.7.7.65" evidence="2"/>
<dbReference type="InterPro" id="IPR043128">
    <property type="entry name" value="Rev_trsase/Diguanyl_cyclase"/>
</dbReference>
<dbReference type="PROSITE" id="PS50887">
    <property type="entry name" value="GGDEF"/>
    <property type="match status" value="1"/>
</dbReference>
<dbReference type="SUPFAM" id="SSF55073">
    <property type="entry name" value="Nucleotide cyclase"/>
    <property type="match status" value="1"/>
</dbReference>
<keyword evidence="5 9" id="KW-1133">Transmembrane helix</keyword>
<dbReference type="PANTHER" id="PTHR45138:SF9">
    <property type="entry name" value="DIGUANYLATE CYCLASE DGCM-RELATED"/>
    <property type="match status" value="1"/>
</dbReference>
<evidence type="ECO:0000259" key="10">
    <source>
        <dbReference type="PROSITE" id="PS50887"/>
    </source>
</evidence>
<proteinExistence type="predicted"/>
<dbReference type="CDD" id="cd01949">
    <property type="entry name" value="GGDEF"/>
    <property type="match status" value="1"/>
</dbReference>
<dbReference type="Pfam" id="PF00990">
    <property type="entry name" value="GGDEF"/>
    <property type="match status" value="1"/>
</dbReference>
<evidence type="ECO:0000256" key="7">
    <source>
        <dbReference type="ARBA" id="ARBA00034247"/>
    </source>
</evidence>
<feature type="coiled-coil region" evidence="8">
    <location>
        <begin position="362"/>
        <end position="396"/>
    </location>
</feature>
<evidence type="ECO:0000256" key="6">
    <source>
        <dbReference type="ARBA" id="ARBA00023136"/>
    </source>
</evidence>
<dbReference type="CDD" id="cd12912">
    <property type="entry name" value="PDC2_MCP_like"/>
    <property type="match status" value="1"/>
</dbReference>
<dbReference type="Pfam" id="PF00672">
    <property type="entry name" value="HAMP"/>
    <property type="match status" value="1"/>
</dbReference>
<feature type="domain" description="GGDEF" evidence="10">
    <location>
        <begin position="424"/>
        <end position="561"/>
    </location>
</feature>
<dbReference type="SUPFAM" id="SSF158472">
    <property type="entry name" value="HAMP domain-like"/>
    <property type="match status" value="1"/>
</dbReference>
<dbReference type="InterPro" id="IPR029151">
    <property type="entry name" value="Sensor-like_sf"/>
</dbReference>
<dbReference type="InterPro" id="IPR003660">
    <property type="entry name" value="HAMP_dom"/>
</dbReference>
<evidence type="ECO:0000256" key="4">
    <source>
        <dbReference type="ARBA" id="ARBA00022692"/>
    </source>
</evidence>
<dbReference type="Proteomes" id="UP001629214">
    <property type="component" value="Unassembled WGS sequence"/>
</dbReference>